<sequence length="254" mass="29165">MNNTEKDFLQEYKITDYEQPSVTVDIVPFAYDDAHEQLQILLVKRKRHPFQDCWALAGGFINSDESAPEAVMRETLEETGVAVSRESIEQLYTFTRPGRDPRGWIMSIAYLAFLEEASVVRAADDAADSAWFAVRVRADYLELYSAEKDVRLEIAFEGAEQTAVRPDDAALAFDHDRIVRMAYLRIKNKLYYEPILLHALKAPFDLKTTNRLYQAFLGIPVEYENHCRKLKPYLEKVGKAKGNVGRAAFVYRLK</sequence>
<proteinExistence type="predicted"/>
<reference evidence="3 4" key="1">
    <citation type="submission" date="2019-05" db="EMBL/GenBank/DDBJ databases">
        <title>Culicoidintestinum kansasii gen. nov., sp. nov. from the gastrointestinal tract of the biting midge, Culicoides sonorensis.</title>
        <authorList>
            <person name="Neupane S."/>
            <person name="Ghosh A."/>
            <person name="Gunther S."/>
            <person name="Martin K."/>
            <person name="Zurek L."/>
        </authorList>
    </citation>
    <scope>NUCLEOTIDE SEQUENCE [LARGE SCALE GENOMIC DNA]</scope>
    <source>
        <strain evidence="3 4">CS-1</strain>
    </source>
</reference>
<dbReference type="Proteomes" id="UP000306912">
    <property type="component" value="Unassembled WGS sequence"/>
</dbReference>
<keyword evidence="4" id="KW-1185">Reference proteome</keyword>
<evidence type="ECO:0000259" key="2">
    <source>
        <dbReference type="PROSITE" id="PS51462"/>
    </source>
</evidence>
<dbReference type="PANTHER" id="PTHR43736:SF4">
    <property type="entry name" value="SLR1690 PROTEIN"/>
    <property type="match status" value="1"/>
</dbReference>
<dbReference type="PANTHER" id="PTHR43736">
    <property type="entry name" value="ADP-RIBOSE PYROPHOSPHATASE"/>
    <property type="match status" value="1"/>
</dbReference>
<dbReference type="Pfam" id="PF00293">
    <property type="entry name" value="NUDIX"/>
    <property type="match status" value="1"/>
</dbReference>
<keyword evidence="1 3" id="KW-0378">Hydrolase</keyword>
<dbReference type="InterPro" id="IPR000086">
    <property type="entry name" value="NUDIX_hydrolase_dom"/>
</dbReference>
<dbReference type="InterPro" id="IPR015797">
    <property type="entry name" value="NUDIX_hydrolase-like_dom_sf"/>
</dbReference>
<protein>
    <submittedName>
        <fullName evidence="3">NUDIX hydrolase</fullName>
    </submittedName>
</protein>
<dbReference type="PROSITE" id="PS51462">
    <property type="entry name" value="NUDIX"/>
    <property type="match status" value="1"/>
</dbReference>
<evidence type="ECO:0000313" key="4">
    <source>
        <dbReference type="Proteomes" id="UP000306912"/>
    </source>
</evidence>
<dbReference type="InParanoid" id="A0A5R8QI85"/>
<feature type="domain" description="Nudix hydrolase" evidence="2">
    <location>
        <begin position="19"/>
        <end position="157"/>
    </location>
</feature>
<dbReference type="GO" id="GO:0016787">
    <property type="term" value="F:hydrolase activity"/>
    <property type="evidence" value="ECO:0007669"/>
    <property type="project" value="UniProtKB-KW"/>
</dbReference>
<dbReference type="OrthoDB" id="9786141at2"/>
<dbReference type="SUPFAM" id="SSF55811">
    <property type="entry name" value="Nudix"/>
    <property type="match status" value="1"/>
</dbReference>
<dbReference type="PROSITE" id="PS00893">
    <property type="entry name" value="NUDIX_BOX"/>
    <property type="match status" value="1"/>
</dbReference>
<dbReference type="Gene3D" id="1.10.10.10">
    <property type="entry name" value="Winged helix-like DNA-binding domain superfamily/Winged helix DNA-binding domain"/>
    <property type="match status" value="1"/>
</dbReference>
<dbReference type="AlphaFoldDB" id="A0A5R8QI85"/>
<dbReference type="EMBL" id="VBWP01000001">
    <property type="protein sequence ID" value="TLG77400.1"/>
    <property type="molecule type" value="Genomic_DNA"/>
</dbReference>
<dbReference type="InterPro" id="IPR020084">
    <property type="entry name" value="NUDIX_hydrolase_CS"/>
</dbReference>
<evidence type="ECO:0000313" key="3">
    <source>
        <dbReference type="EMBL" id="TLG77400.1"/>
    </source>
</evidence>
<evidence type="ECO:0000256" key="1">
    <source>
        <dbReference type="ARBA" id="ARBA00022801"/>
    </source>
</evidence>
<dbReference type="RefSeq" id="WP_138190009.1">
    <property type="nucleotide sequence ID" value="NZ_VBWP01000001.1"/>
</dbReference>
<dbReference type="InterPro" id="IPR036388">
    <property type="entry name" value="WH-like_DNA-bd_sf"/>
</dbReference>
<name>A0A5R8QI85_9FIRM</name>
<organism evidence="3 4">
    <name type="scientific">Culicoidibacter larvae</name>
    <dbReference type="NCBI Taxonomy" id="2579976"/>
    <lineage>
        <taxon>Bacteria</taxon>
        <taxon>Bacillati</taxon>
        <taxon>Bacillota</taxon>
        <taxon>Culicoidibacteria</taxon>
        <taxon>Culicoidibacterales</taxon>
        <taxon>Culicoidibacteraceae</taxon>
        <taxon>Culicoidibacter</taxon>
    </lineage>
</organism>
<gene>
    <name evidence="3" type="ORF">FEZ08_01915</name>
</gene>
<accession>A0A5R8QI85</accession>
<dbReference type="Gene3D" id="3.90.79.10">
    <property type="entry name" value="Nucleoside Triphosphate Pyrophosphohydrolase"/>
    <property type="match status" value="1"/>
</dbReference>
<comment type="caution">
    <text evidence="3">The sequence shown here is derived from an EMBL/GenBank/DDBJ whole genome shotgun (WGS) entry which is preliminary data.</text>
</comment>
<dbReference type="CDD" id="cd18873">
    <property type="entry name" value="NUDIX_NadM_like"/>
    <property type="match status" value="1"/>
</dbReference>